<dbReference type="InterPro" id="IPR015886">
    <property type="entry name" value="H2TH_FPG"/>
</dbReference>
<evidence type="ECO:0000256" key="6">
    <source>
        <dbReference type="ARBA" id="ARBA00023204"/>
    </source>
</evidence>
<protein>
    <submittedName>
        <fullName evidence="11">Formamidopyrimidine-DNA glycosylase</fullName>
        <ecNumber evidence="11">3.2.2.23</ecNumber>
    </submittedName>
</protein>
<dbReference type="PROSITE" id="PS51068">
    <property type="entry name" value="FPG_CAT"/>
    <property type="match status" value="1"/>
</dbReference>
<dbReference type="EC" id="3.2.2.23" evidence="11"/>
<dbReference type="EMBL" id="CP029803">
    <property type="protein sequence ID" value="AWT58884.1"/>
    <property type="molecule type" value="Genomic_DNA"/>
</dbReference>
<keyword evidence="9 11" id="KW-0326">Glycosidase</keyword>
<keyword evidence="3" id="KW-0227">DNA damage</keyword>
<dbReference type="PANTHER" id="PTHR22993">
    <property type="entry name" value="FORMAMIDOPYRIMIDINE-DNA GLYCOSYLASE"/>
    <property type="match status" value="1"/>
</dbReference>
<evidence type="ECO:0000256" key="9">
    <source>
        <dbReference type="ARBA" id="ARBA00023295"/>
    </source>
</evidence>
<dbReference type="InterPro" id="IPR035937">
    <property type="entry name" value="FPG_N"/>
</dbReference>
<keyword evidence="4 11" id="KW-0378">Hydrolase</keyword>
<keyword evidence="5" id="KW-0238">DNA-binding</keyword>
<dbReference type="Pfam" id="PF06831">
    <property type="entry name" value="H2TH"/>
    <property type="match status" value="1"/>
</dbReference>
<dbReference type="GO" id="GO:0008534">
    <property type="term" value="F:oxidized purine nucleobase lesion DNA N-glycosylase activity"/>
    <property type="evidence" value="ECO:0007669"/>
    <property type="project" value="UniProtKB-EC"/>
</dbReference>
<evidence type="ECO:0000256" key="8">
    <source>
        <dbReference type="ARBA" id="ARBA00023268"/>
    </source>
</evidence>
<evidence type="ECO:0000256" key="7">
    <source>
        <dbReference type="ARBA" id="ARBA00023239"/>
    </source>
</evidence>
<dbReference type="SMART" id="SM01232">
    <property type="entry name" value="H2TH"/>
    <property type="match status" value="1"/>
</dbReference>
<keyword evidence="8" id="KW-0511">Multifunctional enzyme</keyword>
<dbReference type="Gene3D" id="1.10.8.50">
    <property type="match status" value="1"/>
</dbReference>
<dbReference type="Proteomes" id="UP000247465">
    <property type="component" value="Chromosome"/>
</dbReference>
<dbReference type="Pfam" id="PF01149">
    <property type="entry name" value="Fapy_DNA_glyco"/>
    <property type="match status" value="1"/>
</dbReference>
<evidence type="ECO:0000313" key="12">
    <source>
        <dbReference type="Proteomes" id="UP000247465"/>
    </source>
</evidence>
<keyword evidence="6" id="KW-0234">DNA repair</keyword>
<dbReference type="InterPro" id="IPR010979">
    <property type="entry name" value="Ribosomal_uS13-like_H2TH"/>
</dbReference>
<dbReference type="GO" id="GO:0006284">
    <property type="term" value="P:base-excision repair"/>
    <property type="evidence" value="ECO:0007669"/>
    <property type="project" value="InterPro"/>
</dbReference>
<dbReference type="SMART" id="SM00898">
    <property type="entry name" value="Fapy_DNA_glyco"/>
    <property type="match status" value="1"/>
</dbReference>
<dbReference type="GO" id="GO:0016829">
    <property type="term" value="F:lyase activity"/>
    <property type="evidence" value="ECO:0007669"/>
    <property type="project" value="UniProtKB-KW"/>
</dbReference>
<dbReference type="SUPFAM" id="SSF46946">
    <property type="entry name" value="S13-like H2TH domain"/>
    <property type="match status" value="1"/>
</dbReference>
<keyword evidence="7" id="KW-0456">Lyase</keyword>
<proteinExistence type="inferred from homology"/>
<comment type="similarity">
    <text evidence="2">Belongs to the FPG family.</text>
</comment>
<evidence type="ECO:0000313" key="11">
    <source>
        <dbReference type="EMBL" id="AWT58884.1"/>
    </source>
</evidence>
<comment type="catalytic activity">
    <reaction evidence="1">
        <text>Hydrolysis of DNA containing ring-opened 7-methylguanine residues, releasing 2,6-diamino-4-hydroxy-5-(N-methyl)formamidopyrimidine.</text>
        <dbReference type="EC" id="3.2.2.23"/>
    </reaction>
</comment>
<accession>A0A2Z4AFS7</accession>
<reference evidence="11 12" key="1">
    <citation type="submission" date="2018-06" db="EMBL/GenBank/DDBJ databases">
        <title>Draft Genome Sequence of a Novel Marine Bacterium Related to the Verrucomicrobia.</title>
        <authorList>
            <person name="Vosseberg J."/>
            <person name="Martijn J."/>
            <person name="Ettema T.J.G."/>
        </authorList>
    </citation>
    <scope>NUCLEOTIDE SEQUENCE [LARGE SCALE GENOMIC DNA]</scope>
    <source>
        <strain evidence="11">TARA_B100001123</strain>
    </source>
</reference>
<dbReference type="Gene3D" id="3.20.190.10">
    <property type="entry name" value="MutM-like, N-terminal"/>
    <property type="match status" value="1"/>
</dbReference>
<organism evidence="11 12">
    <name type="scientific">Candidatus Moanibacter tarae</name>
    <dbReference type="NCBI Taxonomy" id="2200854"/>
    <lineage>
        <taxon>Bacteria</taxon>
        <taxon>Pseudomonadati</taxon>
        <taxon>Verrucomicrobiota</taxon>
        <taxon>Opitutia</taxon>
        <taxon>Puniceicoccales</taxon>
        <taxon>Puniceicoccales incertae sedis</taxon>
        <taxon>Candidatus Moanibacter</taxon>
    </lineage>
</organism>
<evidence type="ECO:0000256" key="2">
    <source>
        <dbReference type="ARBA" id="ARBA00009409"/>
    </source>
</evidence>
<dbReference type="PANTHER" id="PTHR22993:SF9">
    <property type="entry name" value="FORMAMIDOPYRIMIDINE-DNA GLYCOSYLASE"/>
    <property type="match status" value="1"/>
</dbReference>
<dbReference type="CDD" id="cd08773">
    <property type="entry name" value="FpgNei_N"/>
    <property type="match status" value="1"/>
</dbReference>
<gene>
    <name evidence="11" type="primary">mutM</name>
    <name evidence="11" type="ORF">DF168_00056</name>
</gene>
<dbReference type="SUPFAM" id="SSF81624">
    <property type="entry name" value="N-terminal domain of MutM-like DNA repair proteins"/>
    <property type="match status" value="1"/>
</dbReference>
<evidence type="ECO:0000256" key="4">
    <source>
        <dbReference type="ARBA" id="ARBA00022801"/>
    </source>
</evidence>
<feature type="domain" description="Formamidopyrimidine-DNA glycosylase catalytic" evidence="10">
    <location>
        <begin position="2"/>
        <end position="114"/>
    </location>
</feature>
<dbReference type="AlphaFoldDB" id="A0A2Z4AFS7"/>
<evidence type="ECO:0000256" key="1">
    <source>
        <dbReference type="ARBA" id="ARBA00001668"/>
    </source>
</evidence>
<name>A0A2Z4AFS7_9BACT</name>
<sequence length="271" mass="31798">MPELAEVEYYRKVWDPGLGRRVKEVIFRPHVRCFRECDVKNLRRSLLGRTLKSSESHGKRMLFRFSRDMWLGVHLGMTGKLHLESDRYLPDKHAHFVIVQTKQKLVFSDFRQFGKILLSIGRKAPEWWSNLPPALVSDGFTRDLLRDFLKQHGRSPIKSVLLLQERFPGIGNWMADEILWRARIRPDCMAARINGVKLSHLHSSIGRVCREALDVVATDWKDPPDSWLFNHRWKDGGRCPKTGRPLQRRKIRGRTTCWSPAWQRWPISRSG</sequence>
<dbReference type="GO" id="GO:0008270">
    <property type="term" value="F:zinc ion binding"/>
    <property type="evidence" value="ECO:0007669"/>
    <property type="project" value="InterPro"/>
</dbReference>
<dbReference type="InterPro" id="IPR012319">
    <property type="entry name" value="FPG_cat"/>
</dbReference>
<evidence type="ECO:0000256" key="5">
    <source>
        <dbReference type="ARBA" id="ARBA00023125"/>
    </source>
</evidence>
<evidence type="ECO:0000259" key="10">
    <source>
        <dbReference type="PROSITE" id="PS51068"/>
    </source>
</evidence>
<dbReference type="KEGG" id="mtar:DF168_00056"/>
<dbReference type="GO" id="GO:0003684">
    <property type="term" value="F:damaged DNA binding"/>
    <property type="evidence" value="ECO:0007669"/>
    <property type="project" value="InterPro"/>
</dbReference>
<evidence type="ECO:0000256" key="3">
    <source>
        <dbReference type="ARBA" id="ARBA00022763"/>
    </source>
</evidence>
<dbReference type="GO" id="GO:0003906">
    <property type="term" value="F:DNA-(apurinic or apyrimidinic site) endonuclease activity"/>
    <property type="evidence" value="ECO:0007669"/>
    <property type="project" value="InterPro"/>
</dbReference>